<evidence type="ECO:0000256" key="2">
    <source>
        <dbReference type="ARBA" id="ARBA00023239"/>
    </source>
</evidence>
<dbReference type="InterPro" id="IPR007392">
    <property type="entry name" value="GD_AH_second"/>
</dbReference>
<keyword evidence="5" id="KW-0378">Hydrolase</keyword>
<dbReference type="RefSeq" id="WP_189648284.1">
    <property type="nucleotide sequence ID" value="NZ_BMRC01000006.1"/>
</dbReference>
<evidence type="ECO:0000256" key="1">
    <source>
        <dbReference type="ARBA" id="ARBA00010986"/>
    </source>
</evidence>
<dbReference type="Pfam" id="PF04295">
    <property type="entry name" value="GD_AH_second"/>
    <property type="match status" value="1"/>
</dbReference>
<sequence length="486" mass="51105">MGEDLLRLREGDDVAVALRDLRAGERYDGLVVAGDVPRGHKIALRALRAGDPVLKYGQHIGVASAAIEAGAHVHTHNLRHDDTAPRRTAPAAQSATPAPQETSYFDGYVRPGGRVGTRNHIGILTSVNCSATVARLVARRFQDHEGIDGVVALTHNTGCGLADDGEGLAILRRTLDGYAAHPNFGAILMLGLGCEVNQPATDIPTLTIQELGGTRKTVDAATRAIEELLPDVARARRTRVPASELILGLQCGGSDGYSGLTANPALGVAADLLVAQGGTAVLGETPEIYGAEHLLAERAATPRVAARLMERVAWWREYVAAHGGSMDHNPSPGNREGGITTILEKSLGAVTKGGSTPLTAVYEYAERVEAKGLVFMDTPGYDPVSATGMVAGGANVICFTTGRGSVYGCRPVPSAKLATSSELFRRMAGDMDLDCGPIADGRADPRTVGRQIFDLVLRVASGEPTRSEELGFGAEEFVPWQLGAVM</sequence>
<proteinExistence type="inferred from homology"/>
<dbReference type="GO" id="GO:0016787">
    <property type="term" value="F:hydrolase activity"/>
    <property type="evidence" value="ECO:0007669"/>
    <property type="project" value="UniProtKB-KW"/>
</dbReference>
<name>A0ABV5IZS5_9ACTN</name>
<gene>
    <name evidence="5" type="ORF">ACFFV7_50225</name>
</gene>
<evidence type="ECO:0000313" key="6">
    <source>
        <dbReference type="Proteomes" id="UP001589647"/>
    </source>
</evidence>
<reference evidence="5 6" key="1">
    <citation type="submission" date="2024-09" db="EMBL/GenBank/DDBJ databases">
        <authorList>
            <person name="Sun Q."/>
            <person name="Mori K."/>
        </authorList>
    </citation>
    <scope>NUCLEOTIDE SEQUENCE [LARGE SCALE GENOMIC DNA]</scope>
    <source>
        <strain evidence="5 6">CCM 3426</strain>
    </source>
</reference>
<dbReference type="InterPro" id="IPR052172">
    <property type="entry name" value="UxaA_altronate/galactarate_dh"/>
</dbReference>
<dbReference type="InterPro" id="IPR048332">
    <property type="entry name" value="GD_AH_C"/>
</dbReference>
<dbReference type="PANTHER" id="PTHR30536">
    <property type="entry name" value="ALTRONATE/GALACTARATE DEHYDRATASE"/>
    <property type="match status" value="1"/>
</dbReference>
<comment type="caution">
    <text evidence="5">The sequence shown here is derived from an EMBL/GenBank/DDBJ whole genome shotgun (WGS) entry which is preliminary data.</text>
</comment>
<feature type="region of interest" description="Disordered" evidence="3">
    <location>
        <begin position="79"/>
        <end position="103"/>
    </location>
</feature>
<evidence type="ECO:0000313" key="5">
    <source>
        <dbReference type="EMBL" id="MFB9209440.1"/>
    </source>
</evidence>
<dbReference type="InterPro" id="IPR044144">
    <property type="entry name" value="SAF_UxaA/GarD"/>
</dbReference>
<dbReference type="Gene3D" id="2.30.130.110">
    <property type="match status" value="1"/>
</dbReference>
<feature type="domain" description="SAF" evidence="4">
    <location>
        <begin position="12"/>
        <end position="79"/>
    </location>
</feature>
<comment type="similarity">
    <text evidence="1">Belongs to the UxaA family.</text>
</comment>
<keyword evidence="2" id="KW-0456">Lyase</keyword>
<dbReference type="Pfam" id="PF08666">
    <property type="entry name" value="SAF"/>
    <property type="match status" value="1"/>
</dbReference>
<dbReference type="Proteomes" id="UP001589647">
    <property type="component" value="Unassembled WGS sequence"/>
</dbReference>
<protein>
    <submittedName>
        <fullName evidence="5">UxaA family hydrolase</fullName>
    </submittedName>
</protein>
<dbReference type="SMART" id="SM00858">
    <property type="entry name" value="SAF"/>
    <property type="match status" value="1"/>
</dbReference>
<dbReference type="Pfam" id="PF20629">
    <property type="entry name" value="GD_AH_C"/>
    <property type="match status" value="1"/>
</dbReference>
<evidence type="ECO:0000259" key="4">
    <source>
        <dbReference type="SMART" id="SM00858"/>
    </source>
</evidence>
<dbReference type="InterPro" id="IPR013974">
    <property type="entry name" value="SAF"/>
</dbReference>
<organism evidence="5 6">
    <name type="scientific">Nonomuraea spiralis</name>
    <dbReference type="NCBI Taxonomy" id="46182"/>
    <lineage>
        <taxon>Bacteria</taxon>
        <taxon>Bacillati</taxon>
        <taxon>Actinomycetota</taxon>
        <taxon>Actinomycetes</taxon>
        <taxon>Streptosporangiales</taxon>
        <taxon>Streptosporangiaceae</taxon>
        <taxon>Nonomuraea</taxon>
    </lineage>
</organism>
<dbReference type="CDD" id="cd11613">
    <property type="entry name" value="SAF_AH_GD"/>
    <property type="match status" value="1"/>
</dbReference>
<evidence type="ECO:0000256" key="3">
    <source>
        <dbReference type="SAM" id="MobiDB-lite"/>
    </source>
</evidence>
<dbReference type="EMBL" id="JBHMEI010000104">
    <property type="protein sequence ID" value="MFB9209440.1"/>
    <property type="molecule type" value="Genomic_DNA"/>
</dbReference>
<accession>A0ABV5IZS5</accession>
<keyword evidence="6" id="KW-1185">Reference proteome</keyword>
<feature type="compositionally biased region" description="Low complexity" evidence="3">
    <location>
        <begin position="86"/>
        <end position="102"/>
    </location>
</feature>
<dbReference type="PANTHER" id="PTHR30536:SF5">
    <property type="entry name" value="ALTRONATE DEHYDRATASE"/>
    <property type="match status" value="1"/>
</dbReference>